<evidence type="ECO:0000259" key="2">
    <source>
        <dbReference type="PROSITE" id="PS50943"/>
    </source>
</evidence>
<dbReference type="SUPFAM" id="SSF47413">
    <property type="entry name" value="lambda repressor-like DNA-binding domains"/>
    <property type="match status" value="1"/>
</dbReference>
<dbReference type="SMART" id="SM00530">
    <property type="entry name" value="HTH_XRE"/>
    <property type="match status" value="1"/>
</dbReference>
<sequence>MRDRIIGIRKEHHLSQEAFAERLNLSRNFINQFENGNKNMSDRTIRDICNEFSLNEEWLRTGKGKKEKDIDIDFSDLCAAIAVHDKKARDAITKYYQLTPEDKKLFWDFMERFMK</sequence>
<dbReference type="InterPro" id="IPR001387">
    <property type="entry name" value="Cro/C1-type_HTH"/>
</dbReference>
<protein>
    <submittedName>
        <fullName evidence="3">Helix-turn-helix domain protein</fullName>
    </submittedName>
</protein>
<dbReference type="InterPro" id="IPR010982">
    <property type="entry name" value="Lambda_DNA-bd_dom_sf"/>
</dbReference>
<name>A0A8S5QAR0_9CAUD</name>
<reference evidence="3" key="1">
    <citation type="journal article" date="2021" name="Proc. Natl. Acad. Sci. U.S.A.">
        <title>A Catalog of Tens of Thousands of Viruses from Human Metagenomes Reveals Hidden Associations with Chronic Diseases.</title>
        <authorList>
            <person name="Tisza M.J."/>
            <person name="Buck C.B."/>
        </authorList>
    </citation>
    <scope>NUCLEOTIDE SEQUENCE</scope>
    <source>
        <strain evidence="3">CtyNQ5</strain>
    </source>
</reference>
<dbReference type="PROSITE" id="PS50943">
    <property type="entry name" value="HTH_CROC1"/>
    <property type="match status" value="1"/>
</dbReference>
<feature type="domain" description="HTH cro/C1-type" evidence="2">
    <location>
        <begin position="5"/>
        <end position="59"/>
    </location>
</feature>
<dbReference type="Pfam" id="PF12844">
    <property type="entry name" value="HTH_19"/>
    <property type="match status" value="1"/>
</dbReference>
<dbReference type="PANTHER" id="PTHR46558:SF4">
    <property type="entry name" value="DNA-BIDING PHAGE PROTEIN"/>
    <property type="match status" value="1"/>
</dbReference>
<dbReference type="EMBL" id="BK015625">
    <property type="protein sequence ID" value="DAE16431.1"/>
    <property type="molecule type" value="Genomic_DNA"/>
</dbReference>
<dbReference type="PANTHER" id="PTHR46558">
    <property type="entry name" value="TRACRIPTIONAL REGULATORY PROTEIN-RELATED-RELATED"/>
    <property type="match status" value="1"/>
</dbReference>
<dbReference type="CDD" id="cd00093">
    <property type="entry name" value="HTH_XRE"/>
    <property type="match status" value="1"/>
</dbReference>
<dbReference type="GO" id="GO:0003677">
    <property type="term" value="F:DNA binding"/>
    <property type="evidence" value="ECO:0007669"/>
    <property type="project" value="UniProtKB-KW"/>
</dbReference>
<evidence type="ECO:0000256" key="1">
    <source>
        <dbReference type="ARBA" id="ARBA00023125"/>
    </source>
</evidence>
<proteinExistence type="predicted"/>
<accession>A0A8S5QAR0</accession>
<evidence type="ECO:0000313" key="3">
    <source>
        <dbReference type="EMBL" id="DAE16431.1"/>
    </source>
</evidence>
<dbReference type="Gene3D" id="1.10.260.40">
    <property type="entry name" value="lambda repressor-like DNA-binding domains"/>
    <property type="match status" value="1"/>
</dbReference>
<keyword evidence="1" id="KW-0238">DNA-binding</keyword>
<organism evidence="3">
    <name type="scientific">Siphoviridae sp. ctyNQ5</name>
    <dbReference type="NCBI Taxonomy" id="2825745"/>
    <lineage>
        <taxon>Viruses</taxon>
        <taxon>Duplodnaviria</taxon>
        <taxon>Heunggongvirae</taxon>
        <taxon>Uroviricota</taxon>
        <taxon>Caudoviricetes</taxon>
    </lineage>
</organism>